<comment type="similarity">
    <text evidence="1">Belongs to the asaB hydroxylase/desaturase family.</text>
</comment>
<dbReference type="EMBL" id="JAWRVE010000064">
    <property type="protein sequence ID" value="KAL1865002.1"/>
    <property type="molecule type" value="Genomic_DNA"/>
</dbReference>
<accession>A0ABR3WNJ3</accession>
<dbReference type="PANTHER" id="PTHR34598">
    <property type="entry name" value="BLL6449 PROTEIN"/>
    <property type="match status" value="1"/>
</dbReference>
<comment type="caution">
    <text evidence="3">The sequence shown here is derived from an EMBL/GenBank/DDBJ whole genome shotgun (WGS) entry which is preliminary data.</text>
</comment>
<evidence type="ECO:0000313" key="4">
    <source>
        <dbReference type="Proteomes" id="UP001583177"/>
    </source>
</evidence>
<reference evidence="3 4" key="1">
    <citation type="journal article" date="2024" name="IMA Fungus">
        <title>IMA Genome - F19 : A genome assembly and annotation guide to empower mycologists, including annotated draft genome sequences of Ceratocystis pirilliformis, Diaporthe australafricana, Fusarium ophioides, Paecilomyces lecythidis, and Sporothrix stenoceras.</title>
        <authorList>
            <person name="Aylward J."/>
            <person name="Wilson A.M."/>
            <person name="Visagie C.M."/>
            <person name="Spraker J."/>
            <person name="Barnes I."/>
            <person name="Buitendag C."/>
            <person name="Ceriani C."/>
            <person name="Del Mar Angel L."/>
            <person name="du Plessis D."/>
            <person name="Fuchs T."/>
            <person name="Gasser K."/>
            <person name="Kramer D."/>
            <person name="Li W."/>
            <person name="Munsamy K."/>
            <person name="Piso A."/>
            <person name="Price J.L."/>
            <person name="Sonnekus B."/>
            <person name="Thomas C."/>
            <person name="van der Nest A."/>
            <person name="van Dijk A."/>
            <person name="van Heerden A."/>
            <person name="van Vuuren N."/>
            <person name="Yilmaz N."/>
            <person name="Duong T.A."/>
            <person name="van der Merwe N.A."/>
            <person name="Wingfield M.J."/>
            <person name="Wingfield B.D."/>
        </authorList>
    </citation>
    <scope>NUCLEOTIDE SEQUENCE [LARGE SCALE GENOMIC DNA]</scope>
    <source>
        <strain evidence="3 4">CMW 18300</strain>
    </source>
</reference>
<evidence type="ECO:0000256" key="1">
    <source>
        <dbReference type="ARBA" id="ARBA00023604"/>
    </source>
</evidence>
<name>A0ABR3WNJ3_9PEZI</name>
<organism evidence="3 4">
    <name type="scientific">Diaporthe australafricana</name>
    <dbReference type="NCBI Taxonomy" id="127596"/>
    <lineage>
        <taxon>Eukaryota</taxon>
        <taxon>Fungi</taxon>
        <taxon>Dikarya</taxon>
        <taxon>Ascomycota</taxon>
        <taxon>Pezizomycotina</taxon>
        <taxon>Sordariomycetes</taxon>
        <taxon>Sordariomycetidae</taxon>
        <taxon>Diaporthales</taxon>
        <taxon>Diaporthaceae</taxon>
        <taxon>Diaporthe</taxon>
    </lineage>
</organism>
<keyword evidence="4" id="KW-1185">Reference proteome</keyword>
<feature type="compositionally biased region" description="Polar residues" evidence="2">
    <location>
        <begin position="1"/>
        <end position="12"/>
    </location>
</feature>
<sequence length="106" mass="12094">MANLTTQVGSQSEENRHDVSTSLNYYPVDAGSPTPVIVGDKSVTNKRPSVPIDVVVHDITDHEHEYTLDKNGFQFVHHISHEKRFDDEKRITSVYYAEVERLLKDV</sequence>
<dbReference type="PANTHER" id="PTHR34598:SF3">
    <property type="entry name" value="OXIDOREDUCTASE AN1597"/>
    <property type="match status" value="1"/>
</dbReference>
<dbReference type="InterPro" id="IPR044053">
    <property type="entry name" value="AsaB-like"/>
</dbReference>
<evidence type="ECO:0000313" key="3">
    <source>
        <dbReference type="EMBL" id="KAL1865002.1"/>
    </source>
</evidence>
<feature type="region of interest" description="Disordered" evidence="2">
    <location>
        <begin position="1"/>
        <end position="26"/>
    </location>
</feature>
<proteinExistence type="inferred from homology"/>
<dbReference type="Proteomes" id="UP001583177">
    <property type="component" value="Unassembled WGS sequence"/>
</dbReference>
<evidence type="ECO:0000256" key="2">
    <source>
        <dbReference type="SAM" id="MobiDB-lite"/>
    </source>
</evidence>
<gene>
    <name evidence="3" type="ORF">Daus18300_007349</name>
</gene>
<protein>
    <submittedName>
        <fullName evidence="3">Uncharacterized protein</fullName>
    </submittedName>
</protein>